<keyword evidence="9" id="KW-1185">Reference proteome</keyword>
<proteinExistence type="predicted"/>
<gene>
    <name evidence="8" type="ORF">EV653_2566</name>
</gene>
<keyword evidence="4 6" id="KW-1133">Transmembrane helix</keyword>
<keyword evidence="5 6" id="KW-0472">Membrane</keyword>
<accession>A0A4R8CMS8</accession>
<name>A0A4R8CMS8_9ACTN</name>
<comment type="caution">
    <text evidence="8">The sequence shown here is derived from an EMBL/GenBank/DDBJ whole genome shotgun (WGS) entry which is preliminary data.</text>
</comment>
<dbReference type="AlphaFoldDB" id="A0A4R8CMS8"/>
<dbReference type="PANTHER" id="PTHR36115:SF4">
    <property type="entry name" value="MEMBRANE PROTEIN"/>
    <property type="match status" value="1"/>
</dbReference>
<evidence type="ECO:0000256" key="1">
    <source>
        <dbReference type="ARBA" id="ARBA00004651"/>
    </source>
</evidence>
<evidence type="ECO:0000313" key="8">
    <source>
        <dbReference type="EMBL" id="TDW77398.1"/>
    </source>
</evidence>
<dbReference type="Proteomes" id="UP000295146">
    <property type="component" value="Unassembled WGS sequence"/>
</dbReference>
<feature type="domain" description="RDD" evidence="7">
    <location>
        <begin position="167"/>
        <end position="294"/>
    </location>
</feature>
<dbReference type="EMBL" id="SODP01000001">
    <property type="protein sequence ID" value="TDW77398.1"/>
    <property type="molecule type" value="Genomic_DNA"/>
</dbReference>
<dbReference type="PANTHER" id="PTHR36115">
    <property type="entry name" value="PROLINE-RICH ANTIGEN HOMOLOG-RELATED"/>
    <property type="match status" value="1"/>
</dbReference>
<protein>
    <submittedName>
        <fullName evidence="8">RDD family membrane protein YckC</fullName>
    </submittedName>
</protein>
<feature type="transmembrane region" description="Helical" evidence="6">
    <location>
        <begin position="178"/>
        <end position="198"/>
    </location>
</feature>
<evidence type="ECO:0000256" key="2">
    <source>
        <dbReference type="ARBA" id="ARBA00022475"/>
    </source>
</evidence>
<dbReference type="GO" id="GO:0005886">
    <property type="term" value="C:plasma membrane"/>
    <property type="evidence" value="ECO:0007669"/>
    <property type="project" value="UniProtKB-SubCell"/>
</dbReference>
<sequence length="325" mass="35483">MVDHLERVSSRPGGVLGRLAGKVTERVVETVQPDLVLSHVDVDALVDRVDLNRALARVDLNQLLERVDLNLLLEHVDLNLLLDRIDVDRLIDRVDVERLLERVDIERLARRSGLPQIVVESQTRLAGSLLDVMRRQLAGLDAILNRGITRLLRREPAPRSRTVTGEYAGIVTRATATALDVLIIATTFTIGLAGVNLLTTSFWGVEVRHALPATIALAVFAFSYAFGFLAVAGRTPGQGTIGLRVVRSDGGPIHPGQALRWVVGFPLSVVLFGLGFVSIVFQREHRALHDLIAGTTVVYDWGDRPAELPGPLSAFLARHEDAGSP</sequence>
<evidence type="ECO:0000256" key="3">
    <source>
        <dbReference type="ARBA" id="ARBA00022692"/>
    </source>
</evidence>
<dbReference type="InterPro" id="IPR010432">
    <property type="entry name" value="RDD"/>
</dbReference>
<comment type="subcellular location">
    <subcellularLocation>
        <location evidence="1">Cell membrane</location>
        <topology evidence="1">Multi-pass membrane protein</topology>
    </subcellularLocation>
</comment>
<feature type="transmembrane region" description="Helical" evidence="6">
    <location>
        <begin position="258"/>
        <end position="281"/>
    </location>
</feature>
<evidence type="ECO:0000313" key="9">
    <source>
        <dbReference type="Proteomes" id="UP000295146"/>
    </source>
</evidence>
<evidence type="ECO:0000256" key="6">
    <source>
        <dbReference type="SAM" id="Phobius"/>
    </source>
</evidence>
<dbReference type="InterPro" id="IPR051791">
    <property type="entry name" value="Pra-immunoreactive"/>
</dbReference>
<evidence type="ECO:0000256" key="5">
    <source>
        <dbReference type="ARBA" id="ARBA00023136"/>
    </source>
</evidence>
<keyword evidence="3 6" id="KW-0812">Transmembrane</keyword>
<dbReference type="Pfam" id="PF06271">
    <property type="entry name" value="RDD"/>
    <property type="match status" value="1"/>
</dbReference>
<evidence type="ECO:0000259" key="7">
    <source>
        <dbReference type="Pfam" id="PF06271"/>
    </source>
</evidence>
<feature type="transmembrane region" description="Helical" evidence="6">
    <location>
        <begin position="210"/>
        <end position="232"/>
    </location>
</feature>
<evidence type="ECO:0000256" key="4">
    <source>
        <dbReference type="ARBA" id="ARBA00022989"/>
    </source>
</evidence>
<reference evidence="8 9" key="1">
    <citation type="submission" date="2019-03" db="EMBL/GenBank/DDBJ databases">
        <title>Genomic Encyclopedia of Type Strains, Phase III (KMG-III): the genomes of soil and plant-associated and newly described type strains.</title>
        <authorList>
            <person name="Whitman W."/>
        </authorList>
    </citation>
    <scope>NUCLEOTIDE SEQUENCE [LARGE SCALE GENOMIC DNA]</scope>
    <source>
        <strain evidence="8 9">VKM Ac-2573</strain>
    </source>
</reference>
<organism evidence="8 9">
    <name type="scientific">Kribbella pratensis</name>
    <dbReference type="NCBI Taxonomy" id="2512112"/>
    <lineage>
        <taxon>Bacteria</taxon>
        <taxon>Bacillati</taxon>
        <taxon>Actinomycetota</taxon>
        <taxon>Actinomycetes</taxon>
        <taxon>Propionibacteriales</taxon>
        <taxon>Kribbellaceae</taxon>
        <taxon>Kribbella</taxon>
    </lineage>
</organism>
<keyword evidence="2" id="KW-1003">Cell membrane</keyword>